<dbReference type="GO" id="GO:0000439">
    <property type="term" value="C:transcription factor TFIIH core complex"/>
    <property type="evidence" value="ECO:0007669"/>
    <property type="project" value="InterPro"/>
</dbReference>
<dbReference type="PANTHER" id="PTHR13152:SF0">
    <property type="entry name" value="GENERAL TRANSCRIPTION FACTOR IIH SUBUNIT 4"/>
    <property type="match status" value="1"/>
</dbReference>
<keyword evidence="1" id="KW-0805">Transcription regulation</keyword>
<evidence type="ECO:0000313" key="2">
    <source>
        <dbReference type="EMBL" id="POW07985.1"/>
    </source>
</evidence>
<comment type="function">
    <text evidence="1">Component of the general transcription and DNA repair factor IIH (TFIIH) core complex which is involved in general and transcription-coupled nucleotide excision repair (NER) of damaged DNA.</text>
</comment>
<reference evidence="2" key="1">
    <citation type="submission" date="2017-12" db="EMBL/GenBank/DDBJ databases">
        <title>Gene loss provides genomic basis for host adaptation in cereal stripe rust fungi.</title>
        <authorList>
            <person name="Xia C."/>
        </authorList>
    </citation>
    <scope>NUCLEOTIDE SEQUENCE [LARGE SCALE GENOMIC DNA]</scope>
    <source>
        <strain evidence="2">93-210</strain>
    </source>
</reference>
<dbReference type="GO" id="GO:0006289">
    <property type="term" value="P:nucleotide-excision repair"/>
    <property type="evidence" value="ECO:0007669"/>
    <property type="project" value="InterPro"/>
</dbReference>
<organism evidence="2 3">
    <name type="scientific">Puccinia striiformis</name>
    <dbReference type="NCBI Taxonomy" id="27350"/>
    <lineage>
        <taxon>Eukaryota</taxon>
        <taxon>Fungi</taxon>
        <taxon>Dikarya</taxon>
        <taxon>Basidiomycota</taxon>
        <taxon>Pucciniomycotina</taxon>
        <taxon>Pucciniomycetes</taxon>
        <taxon>Pucciniales</taxon>
        <taxon>Pucciniaceae</taxon>
        <taxon>Puccinia</taxon>
    </lineage>
</organism>
<dbReference type="Pfam" id="PF03849">
    <property type="entry name" value="Tfb2"/>
    <property type="match status" value="1"/>
</dbReference>
<dbReference type="VEuPathDB" id="FungiDB:PSHT_03769"/>
<protein>
    <recommendedName>
        <fullName evidence="1">RNA polymerase II transcription factor B subunit 2</fullName>
    </recommendedName>
</protein>
<dbReference type="PANTHER" id="PTHR13152">
    <property type="entry name" value="TFIIH, POLYPEPTIDE 4"/>
    <property type="match status" value="1"/>
</dbReference>
<gene>
    <name evidence="2" type="ORF">PSTT_07881</name>
</gene>
<dbReference type="GO" id="GO:0003690">
    <property type="term" value="F:double-stranded DNA binding"/>
    <property type="evidence" value="ECO:0007669"/>
    <property type="project" value="TreeGrafter"/>
</dbReference>
<keyword evidence="1" id="KW-0539">Nucleus</keyword>
<proteinExistence type="inferred from homology"/>
<keyword evidence="1" id="KW-0234">DNA repair</keyword>
<dbReference type="EMBL" id="PKSL01000069">
    <property type="protein sequence ID" value="POW07985.1"/>
    <property type="molecule type" value="Genomic_DNA"/>
</dbReference>
<dbReference type="VEuPathDB" id="FungiDB:PSTT_07881"/>
<evidence type="ECO:0000313" key="3">
    <source>
        <dbReference type="Proteomes" id="UP000239156"/>
    </source>
</evidence>
<evidence type="ECO:0000256" key="1">
    <source>
        <dbReference type="RuleBase" id="RU364024"/>
    </source>
</evidence>
<keyword evidence="1" id="KW-0804">Transcription</keyword>
<dbReference type="InterPro" id="IPR004598">
    <property type="entry name" value="TFIIH_p52/Tfb2"/>
</dbReference>
<comment type="caution">
    <text evidence="2">The sequence shown here is derived from an EMBL/GenBank/DDBJ whole genome shotgun (WGS) entry which is preliminary data.</text>
</comment>
<dbReference type="AlphaFoldDB" id="A0A2S4VET7"/>
<keyword evidence="1" id="KW-0227">DNA damage</keyword>
<comment type="similarity">
    <text evidence="1">Belongs to the TFB2 family.</text>
</comment>
<accession>A0A2S4VET7</accession>
<comment type="subcellular location">
    <subcellularLocation>
        <location evidence="1">Nucleus</location>
    </subcellularLocation>
</comment>
<dbReference type="GO" id="GO:0005675">
    <property type="term" value="C:transcription factor TFIIH holo complex"/>
    <property type="evidence" value="ECO:0007669"/>
    <property type="project" value="TreeGrafter"/>
</dbReference>
<dbReference type="Proteomes" id="UP000239156">
    <property type="component" value="Unassembled WGS sequence"/>
</dbReference>
<keyword evidence="3" id="KW-1185">Reference proteome</keyword>
<name>A0A2S4VET7_9BASI</name>
<sequence>MASLRSTTSIPANSTRSSTNGDFTTALYAFLNALPKLTLARLYKTPASCLAIFRLLPLIARHLVLNLIWSDQPILKSDVLLWSQSKTQLQESLTKLTRLNIIEESSTSDGRTKLTLNSSFQVNFRGL</sequence>
<dbReference type="GO" id="GO:0001671">
    <property type="term" value="F:ATPase activator activity"/>
    <property type="evidence" value="ECO:0007669"/>
    <property type="project" value="InterPro"/>
</dbReference>